<dbReference type="EMBL" id="AFBQ01000037">
    <property type="protein sequence ID" value="EHY32273.1"/>
    <property type="molecule type" value="Genomic_DNA"/>
</dbReference>
<feature type="domain" description="Solute-binding protein family 3/N-terminal" evidence="6">
    <location>
        <begin position="28"/>
        <end position="251"/>
    </location>
</feature>
<sequence length="253" mass="27032">MTNTLFKRTAAAGLLALMLTGSVFAGQPWKVATEGTFPPFEFYDSKTGEIQGFEVDLVKEMAKVMDKDLTIVTLGFDAILPAVLSGTVDTGAAGFSITPARQQRVLFTDPFYTSGLTIVTKKGDDSIKGFADLKGKRISVQLGTTSASAAQKIEGAQVTTFNSAGDAILNMLAGNADAVINDKPVTDYVLSQNAQLASQTTHLPEMATADVFAMIASKKNPKLVEEMNAALKILKENGTFNELHIKWFGKPAE</sequence>
<dbReference type="PATRIC" id="fig|762967.3.peg.273"/>
<gene>
    <name evidence="8" type="ORF">HMPREF9440_00325</name>
</gene>
<comment type="similarity">
    <text evidence="2 4">Belongs to the bacterial solute-binding protein 3 family.</text>
</comment>
<dbReference type="InterPro" id="IPR001638">
    <property type="entry name" value="Solute-binding_3/MltF_N"/>
</dbReference>
<dbReference type="InterPro" id="IPR001320">
    <property type="entry name" value="Iontro_rcpt_C"/>
</dbReference>
<dbReference type="InterPro" id="IPR018313">
    <property type="entry name" value="SBP_3_CS"/>
</dbReference>
<dbReference type="AlphaFoldDB" id="H3KC75"/>
<evidence type="ECO:0000256" key="2">
    <source>
        <dbReference type="ARBA" id="ARBA00010333"/>
    </source>
</evidence>
<dbReference type="Proteomes" id="UP000004956">
    <property type="component" value="Unassembled WGS sequence"/>
</dbReference>
<dbReference type="SMART" id="SM00062">
    <property type="entry name" value="PBPb"/>
    <property type="match status" value="1"/>
</dbReference>
<dbReference type="STRING" id="762967.HMPREF9440_00325"/>
<accession>H3KC75</accession>
<dbReference type="OrthoDB" id="368476at2"/>
<dbReference type="Gene3D" id="3.40.190.10">
    <property type="entry name" value="Periplasmic binding protein-like II"/>
    <property type="match status" value="2"/>
</dbReference>
<comment type="subcellular location">
    <subcellularLocation>
        <location evidence="1">Cell envelope</location>
    </subcellularLocation>
</comment>
<dbReference type="GO" id="GO:0030313">
    <property type="term" value="C:cell envelope"/>
    <property type="evidence" value="ECO:0007669"/>
    <property type="project" value="UniProtKB-SubCell"/>
</dbReference>
<name>H3KC75_9BURK</name>
<dbReference type="GO" id="GO:0015276">
    <property type="term" value="F:ligand-gated monoatomic ion channel activity"/>
    <property type="evidence" value="ECO:0007669"/>
    <property type="project" value="InterPro"/>
</dbReference>
<keyword evidence="3 5" id="KW-0732">Signal</keyword>
<dbReference type="PANTHER" id="PTHR35936">
    <property type="entry name" value="MEMBRANE-BOUND LYTIC MUREIN TRANSGLYCOSYLASE F"/>
    <property type="match status" value="1"/>
</dbReference>
<dbReference type="HOGENOM" id="CLU_019602_18_2_4"/>
<proteinExistence type="inferred from homology"/>
<evidence type="ECO:0000256" key="1">
    <source>
        <dbReference type="ARBA" id="ARBA00004196"/>
    </source>
</evidence>
<dbReference type="PANTHER" id="PTHR35936:SF38">
    <property type="entry name" value="GLUTAMINE-BINDING PERIPLASMIC PROTEIN"/>
    <property type="match status" value="1"/>
</dbReference>
<dbReference type="RefSeq" id="WP_008540775.1">
    <property type="nucleotide sequence ID" value="NZ_JH604869.1"/>
</dbReference>
<evidence type="ECO:0000256" key="3">
    <source>
        <dbReference type="ARBA" id="ARBA00022729"/>
    </source>
</evidence>
<dbReference type="GO" id="GO:0016020">
    <property type="term" value="C:membrane"/>
    <property type="evidence" value="ECO:0007669"/>
    <property type="project" value="InterPro"/>
</dbReference>
<dbReference type="CDD" id="cd13624">
    <property type="entry name" value="PBP2_Arg_Lys_His"/>
    <property type="match status" value="1"/>
</dbReference>
<dbReference type="SMART" id="SM00079">
    <property type="entry name" value="PBPe"/>
    <property type="match status" value="1"/>
</dbReference>
<keyword evidence="9" id="KW-1185">Reference proteome</keyword>
<dbReference type="PROSITE" id="PS01039">
    <property type="entry name" value="SBP_BACTERIAL_3"/>
    <property type="match status" value="1"/>
</dbReference>
<dbReference type="SUPFAM" id="SSF53850">
    <property type="entry name" value="Periplasmic binding protein-like II"/>
    <property type="match status" value="1"/>
</dbReference>
<protein>
    <submittedName>
        <fullName evidence="8">ABC transporter, substrate-binding protein, family 3</fullName>
    </submittedName>
</protein>
<evidence type="ECO:0000313" key="8">
    <source>
        <dbReference type="EMBL" id="EHY32273.1"/>
    </source>
</evidence>
<feature type="domain" description="Ionotropic glutamate receptor C-terminal" evidence="7">
    <location>
        <begin position="28"/>
        <end position="250"/>
    </location>
</feature>
<evidence type="ECO:0000259" key="7">
    <source>
        <dbReference type="SMART" id="SM00079"/>
    </source>
</evidence>
<feature type="chain" id="PRO_5003587273" evidence="5">
    <location>
        <begin position="26"/>
        <end position="253"/>
    </location>
</feature>
<evidence type="ECO:0000256" key="5">
    <source>
        <dbReference type="SAM" id="SignalP"/>
    </source>
</evidence>
<reference evidence="8 9" key="1">
    <citation type="submission" date="2011-11" db="EMBL/GenBank/DDBJ databases">
        <authorList>
            <person name="Weinstock G."/>
            <person name="Sodergren E."/>
            <person name="Clifton S."/>
            <person name="Fulton L."/>
            <person name="Fulton B."/>
            <person name="Courtney L."/>
            <person name="Fronick C."/>
            <person name="Harrison M."/>
            <person name="Strong C."/>
            <person name="Farmer C."/>
            <person name="Delahaunty K."/>
            <person name="Markovic C."/>
            <person name="Hall O."/>
            <person name="Minx P."/>
            <person name="Tomlinson C."/>
            <person name="Mitreva M."/>
            <person name="Hou S."/>
            <person name="Chen J."/>
            <person name="Wollam A."/>
            <person name="Pepin K.H."/>
            <person name="Johnson M."/>
            <person name="Bhonagiri V."/>
            <person name="Zhang X."/>
            <person name="Suruliraj S."/>
            <person name="Warren W."/>
            <person name="Chinwalla A."/>
            <person name="Mardis E.R."/>
            <person name="Wilson R.K."/>
        </authorList>
    </citation>
    <scope>NUCLEOTIDE SEQUENCE [LARGE SCALE GENOMIC DNA]</scope>
    <source>
        <strain evidence="8 9">YIT 11816</strain>
    </source>
</reference>
<comment type="caution">
    <text evidence="8">The sequence shown here is derived from an EMBL/GenBank/DDBJ whole genome shotgun (WGS) entry which is preliminary data.</text>
</comment>
<evidence type="ECO:0000259" key="6">
    <source>
        <dbReference type="SMART" id="SM00062"/>
    </source>
</evidence>
<organism evidence="8 9">
    <name type="scientific">Sutterella parvirubra YIT 11816</name>
    <dbReference type="NCBI Taxonomy" id="762967"/>
    <lineage>
        <taxon>Bacteria</taxon>
        <taxon>Pseudomonadati</taxon>
        <taxon>Pseudomonadota</taxon>
        <taxon>Betaproteobacteria</taxon>
        <taxon>Burkholderiales</taxon>
        <taxon>Sutterellaceae</taxon>
        <taxon>Sutterella</taxon>
    </lineage>
</organism>
<evidence type="ECO:0000256" key="4">
    <source>
        <dbReference type="RuleBase" id="RU003744"/>
    </source>
</evidence>
<dbReference type="Pfam" id="PF00497">
    <property type="entry name" value="SBP_bac_3"/>
    <property type="match status" value="1"/>
</dbReference>
<feature type="signal peptide" evidence="5">
    <location>
        <begin position="1"/>
        <end position="25"/>
    </location>
</feature>
<evidence type="ECO:0000313" key="9">
    <source>
        <dbReference type="Proteomes" id="UP000004956"/>
    </source>
</evidence>